<dbReference type="PANTHER" id="PTHR11434">
    <property type="entry name" value="NADH-UBIQUINONE OXIDOREDUCTASE SUBUNIT ND4L"/>
    <property type="match status" value="1"/>
</dbReference>
<reference evidence="8" key="1">
    <citation type="journal article" date="2021" name="Genome Biol. Evol.">
        <title>Genomic rearrangements and sequence evolution across brown algal organelles.</title>
        <authorList>
            <person name="Starko S."/>
            <person name="Bringloe T.T."/>
            <person name="Gomez M.S."/>
            <person name="Darby H."/>
            <person name="Graham S.W."/>
            <person name="Martone P.T."/>
        </authorList>
    </citation>
    <scope>NUCLEOTIDE SEQUENCE</scope>
</reference>
<protein>
    <submittedName>
        <fullName evidence="8">NADH dehydrogenase subunit 4L</fullName>
    </submittedName>
</protein>
<evidence type="ECO:0000256" key="4">
    <source>
        <dbReference type="ARBA" id="ARBA00022692"/>
    </source>
</evidence>
<evidence type="ECO:0000256" key="2">
    <source>
        <dbReference type="ARBA" id="ARBA00010519"/>
    </source>
</evidence>
<feature type="transmembrane region" description="Helical" evidence="7">
    <location>
        <begin position="6"/>
        <end position="23"/>
    </location>
</feature>
<dbReference type="GO" id="GO:0016651">
    <property type="term" value="F:oxidoreductase activity, acting on NAD(P)H"/>
    <property type="evidence" value="ECO:0007669"/>
    <property type="project" value="InterPro"/>
</dbReference>
<dbReference type="NCBIfam" id="NF004323">
    <property type="entry name" value="PRK05715.1-5"/>
    <property type="match status" value="1"/>
</dbReference>
<organism evidence="8">
    <name type="scientific">Chorda asiatica</name>
    <dbReference type="NCBI Taxonomy" id="1281577"/>
    <lineage>
        <taxon>Eukaryota</taxon>
        <taxon>Sar</taxon>
        <taxon>Stramenopiles</taxon>
        <taxon>Ochrophyta</taxon>
        <taxon>PX clade</taxon>
        <taxon>Phaeophyceae</taxon>
        <taxon>Laminariales</taxon>
        <taxon>Chordaceae</taxon>
        <taxon>Chorda</taxon>
    </lineage>
</organism>
<dbReference type="NCBIfam" id="NF004320">
    <property type="entry name" value="PRK05715.1-2"/>
    <property type="match status" value="1"/>
</dbReference>
<dbReference type="Pfam" id="PF00420">
    <property type="entry name" value="Oxidored_q2"/>
    <property type="match status" value="1"/>
</dbReference>
<comment type="subcellular location">
    <subcellularLocation>
        <location evidence="1">Membrane</location>
        <topology evidence="1">Multi-pass membrane protein</topology>
    </subcellularLocation>
</comment>
<dbReference type="InterPro" id="IPR039428">
    <property type="entry name" value="NUOK/Mnh_C1-like"/>
</dbReference>
<dbReference type="AlphaFoldDB" id="A0A8F0FDG8"/>
<keyword evidence="3" id="KW-0813">Transport</keyword>
<feature type="transmembrane region" description="Helical" evidence="7">
    <location>
        <begin position="60"/>
        <end position="84"/>
    </location>
</feature>
<gene>
    <name evidence="8" type="primary">nad4L</name>
</gene>
<proteinExistence type="inferred from homology"/>
<dbReference type="PANTHER" id="PTHR11434:SF16">
    <property type="entry name" value="NADH-UBIQUINONE OXIDOREDUCTASE CHAIN 4L"/>
    <property type="match status" value="1"/>
</dbReference>
<evidence type="ECO:0000313" key="8">
    <source>
        <dbReference type="EMBL" id="QWK44411.1"/>
    </source>
</evidence>
<dbReference type="EMBL" id="MZ156050">
    <property type="protein sequence ID" value="QWK44411.1"/>
    <property type="molecule type" value="Genomic_DNA"/>
</dbReference>
<dbReference type="GO" id="GO:0042773">
    <property type="term" value="P:ATP synthesis coupled electron transport"/>
    <property type="evidence" value="ECO:0007669"/>
    <property type="project" value="InterPro"/>
</dbReference>
<dbReference type="FunFam" id="1.10.287.3510:FF:000001">
    <property type="entry name" value="NADH-quinone oxidoreductase subunit K"/>
    <property type="match status" value="1"/>
</dbReference>
<keyword evidence="5 7" id="KW-1133">Transmembrane helix</keyword>
<name>A0A8F0FDG8_9PHAE</name>
<comment type="similarity">
    <text evidence="2">Belongs to the complex I subunit 4L family.</text>
</comment>
<evidence type="ECO:0000256" key="1">
    <source>
        <dbReference type="ARBA" id="ARBA00004141"/>
    </source>
</evidence>
<evidence type="ECO:0000256" key="5">
    <source>
        <dbReference type="ARBA" id="ARBA00022989"/>
    </source>
</evidence>
<evidence type="ECO:0000256" key="3">
    <source>
        <dbReference type="ARBA" id="ARBA00022448"/>
    </source>
</evidence>
<dbReference type="GO" id="GO:0030964">
    <property type="term" value="C:NADH dehydrogenase complex"/>
    <property type="evidence" value="ECO:0007669"/>
    <property type="project" value="TreeGrafter"/>
</dbReference>
<keyword evidence="6 7" id="KW-0472">Membrane</keyword>
<keyword evidence="4 7" id="KW-0812">Transmembrane</keyword>
<dbReference type="Gene3D" id="1.10.287.3510">
    <property type="match status" value="1"/>
</dbReference>
<dbReference type="RefSeq" id="YP_011007941.1">
    <property type="nucleotide sequence ID" value="NC_085325.1"/>
</dbReference>
<evidence type="ECO:0000256" key="6">
    <source>
        <dbReference type="ARBA" id="ARBA00023136"/>
    </source>
</evidence>
<dbReference type="GeneID" id="87706978"/>
<geneLocation type="mitochondrion" evidence="8"/>
<feature type="transmembrane region" description="Helical" evidence="7">
    <location>
        <begin position="28"/>
        <end position="48"/>
    </location>
</feature>
<sequence length="100" mass="10905">MDFISFFFVAVMLFVIGVGGVILNRTNIVVVLMSLELALLSVSLNFLIFSVCLGDLMGQIFAIFILIIAACETSVGLAIILVYFRVRGSIRIDQASLLKS</sequence>
<keyword evidence="8" id="KW-0496">Mitochondrion</keyword>
<dbReference type="InterPro" id="IPR001133">
    <property type="entry name" value="NADH_UbQ_OxRdtase_chain4L/K"/>
</dbReference>
<dbReference type="HAMAP" id="MF_01456">
    <property type="entry name" value="NDH1_NuoK"/>
    <property type="match status" value="1"/>
</dbReference>
<evidence type="ECO:0000256" key="7">
    <source>
        <dbReference type="SAM" id="Phobius"/>
    </source>
</evidence>
<accession>A0A8F0FDG8</accession>